<evidence type="ECO:0000256" key="3">
    <source>
        <dbReference type="ARBA" id="ARBA00022723"/>
    </source>
</evidence>
<evidence type="ECO:0000259" key="16">
    <source>
        <dbReference type="PROSITE" id="PS50812"/>
    </source>
</evidence>
<dbReference type="AlphaFoldDB" id="A0A0W0F673"/>
<dbReference type="EMBL" id="LATX01002288">
    <property type="protein sequence ID" value="KTB31817.1"/>
    <property type="molecule type" value="Genomic_DNA"/>
</dbReference>
<sequence>MARGRSPQGPQGPALPTVSFEKVEDDTSTPPSGVHDHQARSYGYNDFSEFQRPTHYIRHIEPLEMDLARQVEYDMDEQDKEWLDSLNAERKKDQVDKISYELFEIVMDRLEKEWFDLTKNIPKPDFAMPSEDSTCAICDDSEGENSNAIVFCDGCNLAVHQDCYGVPYIPEGQWLCRKCTVSPENPVSCVLCPNEGGAFKQTVTGDWVHLLCAIWIPETRVANDVFMEPVTGVDKISKQRWKLKCSVCDIREGACIQCAKTSCFLAFHPTCARKEKLLLPMKSAQGAEPLALTCYCERHLPKEQADAREKALANEDAYDEYSNKSTKSARAYAKSYKPGPPLIPAIIVDRISQYVAKVSVRKKIDFLHMMCRYWSLKREARRGAPLLKRLHLEPWTASTNAKLQTEEDRTLKLEQLRRLREDLEKAKQLVDLIRKRELKKRQQAEVLQDVLSQCLFPHEPPLRLAFERIMSFDRNDYFKNPVNKAEVPDYFDVVKKPMCWTVIDGKLDRHQYWDVEEFKSDVQLVTDNALLYNKAGTPYHKAALRIQSSSQPILLELDSLAFKHFDVPLNGEHVDVNGTSKAVEPKDEAFTPNLSDLQSLPSIGDLEPPLNLLELICSPNEIKDDLNFILEDDPIESLFKFELEREKPPPPPPPPKPRKASKAKHDRSEYNARRREQRAAAKAEREAAARAAAELEGEGQRTMHTTTVETSQAFVDEQTPSTSSIVASRTSRPKPEPLPSHPELLDSVDNKGSFKYFHAGWILPADTRRGGRAPPTIGFPPPKKRARTGTSERAASALSMFSTAEDENQTLRSGSQGVDQAPNMEIGPSGAAQPEEPPQPMEIDQTMGIPAEPAPSVDPTVIPPGHIIHNPDGTIIIEELDTPAIRREKNNRRKAERARLLAEAEFEPSPPSEAGSEADKDAPQERPRRERKQTAKAKESTSYGRGRKSVYIPIAPITSTPSEPGLVELNGGKTLESGTLVWAKSSTFPWWPAVVFEENDLEVPINIKVLQANEIKRLKDHTVTIIRFFDKTNSWQCVAHDKLRMLGEDKALDEDLLAPNSRKQHWKTSKMRGDCRDAYRRAIAEMQTAEGDGAEQDANENKNEDEG</sequence>
<keyword evidence="12" id="KW-0175">Coiled coil</keyword>
<keyword evidence="5 11" id="KW-0863">Zinc-finger</keyword>
<reference evidence="18 19" key="1">
    <citation type="submission" date="2015-12" db="EMBL/GenBank/DDBJ databases">
        <title>Draft genome sequence of Moniliophthora roreri, the causal agent of frosty pod rot of cacao.</title>
        <authorList>
            <person name="Aime M.C."/>
            <person name="Diaz-Valderrama J.R."/>
            <person name="Kijpornyongpan T."/>
            <person name="Phillips-Mora W."/>
        </authorList>
    </citation>
    <scope>NUCLEOTIDE SEQUENCE [LARGE SCALE GENOMIC DNA]</scope>
    <source>
        <strain evidence="18 19">MCA 2952</strain>
    </source>
</reference>
<evidence type="ECO:0000256" key="5">
    <source>
        <dbReference type="ARBA" id="ARBA00022771"/>
    </source>
</evidence>
<evidence type="ECO:0000313" key="18">
    <source>
        <dbReference type="EMBL" id="KTB31817.1"/>
    </source>
</evidence>
<dbReference type="InterPro" id="IPR013083">
    <property type="entry name" value="Znf_RING/FYVE/PHD"/>
</dbReference>
<dbReference type="InterPro" id="IPR034732">
    <property type="entry name" value="EPHD"/>
</dbReference>
<dbReference type="CDD" id="cd05839">
    <property type="entry name" value="PWWP_BRPF"/>
    <property type="match status" value="1"/>
</dbReference>
<evidence type="ECO:0000256" key="11">
    <source>
        <dbReference type="PROSITE-ProRule" id="PRU00146"/>
    </source>
</evidence>
<dbReference type="Pfam" id="PF10513">
    <property type="entry name" value="EPL1"/>
    <property type="match status" value="1"/>
</dbReference>
<dbReference type="Pfam" id="PF00439">
    <property type="entry name" value="Bromodomain"/>
    <property type="match status" value="1"/>
</dbReference>
<dbReference type="SUPFAM" id="SSF57903">
    <property type="entry name" value="FYVE/PHD zinc finger"/>
    <property type="match status" value="1"/>
</dbReference>
<dbReference type="GO" id="GO:0006325">
    <property type="term" value="P:chromatin organization"/>
    <property type="evidence" value="ECO:0007669"/>
    <property type="project" value="UniProtKB-ARBA"/>
</dbReference>
<dbReference type="FunFam" id="3.30.40.10:FF:000007">
    <property type="entry name" value="Bromodomain containing 1, isoform CRA_b"/>
    <property type="match status" value="1"/>
</dbReference>
<dbReference type="eggNOG" id="KOG0955">
    <property type="taxonomic scope" value="Eukaryota"/>
</dbReference>
<keyword evidence="4" id="KW-0677">Repeat</keyword>
<name>A0A0W0F673_MONRR</name>
<dbReference type="Gene3D" id="1.20.920.10">
    <property type="entry name" value="Bromodomain-like"/>
    <property type="match status" value="1"/>
</dbReference>
<dbReference type="PROSITE" id="PS51805">
    <property type="entry name" value="EPHD"/>
    <property type="match status" value="1"/>
</dbReference>
<evidence type="ECO:0000256" key="12">
    <source>
        <dbReference type="SAM" id="Coils"/>
    </source>
</evidence>
<feature type="region of interest" description="Disordered" evidence="13">
    <location>
        <begin position="1084"/>
        <end position="1107"/>
    </location>
</feature>
<evidence type="ECO:0000259" key="15">
    <source>
        <dbReference type="PROSITE" id="PS50016"/>
    </source>
</evidence>
<feature type="compositionally biased region" description="Polar residues" evidence="13">
    <location>
        <begin position="702"/>
        <end position="730"/>
    </location>
</feature>
<feature type="compositionally biased region" description="Basic residues" evidence="13">
    <location>
        <begin position="656"/>
        <end position="665"/>
    </location>
</feature>
<keyword evidence="2" id="KW-0597">Phosphoprotein</keyword>
<dbReference type="InterPro" id="IPR050701">
    <property type="entry name" value="Histone_Mod_Regulator"/>
</dbReference>
<evidence type="ECO:0000259" key="14">
    <source>
        <dbReference type="PROSITE" id="PS50014"/>
    </source>
</evidence>
<dbReference type="PANTHER" id="PTHR13793:SF107">
    <property type="entry name" value="BROMODOMAIN-CONTAINING PROTEIN HOMOLOG"/>
    <property type="match status" value="1"/>
</dbReference>
<feature type="domain" description="PWWP" evidence="16">
    <location>
        <begin position="977"/>
        <end position="1047"/>
    </location>
</feature>
<dbReference type="Proteomes" id="UP000054988">
    <property type="component" value="Unassembled WGS sequence"/>
</dbReference>
<comment type="subcellular location">
    <subcellularLocation>
        <location evidence="1">Nucleus</location>
    </subcellularLocation>
</comment>
<dbReference type="InterPro" id="IPR019786">
    <property type="entry name" value="Zinc_finger_PHD-type_CS"/>
</dbReference>
<dbReference type="SMART" id="SM00297">
    <property type="entry name" value="BROMO"/>
    <property type="match status" value="1"/>
</dbReference>
<feature type="domain" description="PHD-type" evidence="17">
    <location>
        <begin position="186"/>
        <end position="300"/>
    </location>
</feature>
<keyword evidence="9" id="KW-0539">Nucleus</keyword>
<dbReference type="Pfam" id="PF13831">
    <property type="entry name" value="PHD_2"/>
    <property type="match status" value="1"/>
</dbReference>
<evidence type="ECO:0000256" key="6">
    <source>
        <dbReference type="ARBA" id="ARBA00022833"/>
    </source>
</evidence>
<dbReference type="PROSITE" id="PS00633">
    <property type="entry name" value="BROMODOMAIN_1"/>
    <property type="match status" value="1"/>
</dbReference>
<feature type="domain" description="Bromo" evidence="14">
    <location>
        <begin position="470"/>
        <end position="540"/>
    </location>
</feature>
<feature type="compositionally biased region" description="Basic and acidic residues" evidence="13">
    <location>
        <begin position="666"/>
        <end position="688"/>
    </location>
</feature>
<keyword evidence="7" id="KW-0007">Acetylation</keyword>
<dbReference type="Gene3D" id="2.30.30.140">
    <property type="match status" value="1"/>
</dbReference>
<feature type="domain" description="PHD-type" evidence="15">
    <location>
        <begin position="132"/>
        <end position="182"/>
    </location>
</feature>
<accession>A0A0W0F673</accession>
<dbReference type="Gene3D" id="3.30.40.10">
    <property type="entry name" value="Zinc/RING finger domain, C3HC4 (zinc finger)"/>
    <property type="match status" value="2"/>
</dbReference>
<dbReference type="InterPro" id="IPR001487">
    <property type="entry name" value="Bromodomain"/>
</dbReference>
<dbReference type="PANTHER" id="PTHR13793">
    <property type="entry name" value="PHD FINGER PROTEINS"/>
    <property type="match status" value="1"/>
</dbReference>
<feature type="coiled-coil region" evidence="12">
    <location>
        <begin position="406"/>
        <end position="436"/>
    </location>
</feature>
<dbReference type="SUPFAM" id="SSF47370">
    <property type="entry name" value="Bromodomain"/>
    <property type="match status" value="1"/>
</dbReference>
<dbReference type="PRINTS" id="PR00503">
    <property type="entry name" value="BROMODOMAIN"/>
</dbReference>
<dbReference type="InterPro" id="IPR011011">
    <property type="entry name" value="Znf_FYVE_PHD"/>
</dbReference>
<dbReference type="PROSITE" id="PS50014">
    <property type="entry name" value="BROMODOMAIN_2"/>
    <property type="match status" value="1"/>
</dbReference>
<evidence type="ECO:0000256" key="9">
    <source>
        <dbReference type="ARBA" id="ARBA00023242"/>
    </source>
</evidence>
<dbReference type="GO" id="GO:0008270">
    <property type="term" value="F:zinc ion binding"/>
    <property type="evidence" value="ECO:0007669"/>
    <property type="project" value="UniProtKB-KW"/>
</dbReference>
<keyword evidence="3" id="KW-0479">Metal-binding</keyword>
<organism evidence="18 19">
    <name type="scientific">Moniliophthora roreri</name>
    <name type="common">Frosty pod rot fungus</name>
    <name type="synonym">Monilia roreri</name>
    <dbReference type="NCBI Taxonomy" id="221103"/>
    <lineage>
        <taxon>Eukaryota</taxon>
        <taxon>Fungi</taxon>
        <taxon>Dikarya</taxon>
        <taxon>Basidiomycota</taxon>
        <taxon>Agaricomycotina</taxon>
        <taxon>Agaricomycetes</taxon>
        <taxon>Agaricomycetidae</taxon>
        <taxon>Agaricales</taxon>
        <taxon>Marasmiineae</taxon>
        <taxon>Marasmiaceae</taxon>
        <taxon>Moniliophthora</taxon>
    </lineage>
</organism>
<keyword evidence="6" id="KW-0862">Zinc</keyword>
<dbReference type="CDD" id="cd04369">
    <property type="entry name" value="Bromodomain"/>
    <property type="match status" value="1"/>
</dbReference>
<dbReference type="CDD" id="cd15492">
    <property type="entry name" value="PHD_BRPF_JADE_like"/>
    <property type="match status" value="1"/>
</dbReference>
<dbReference type="InterPro" id="IPR000313">
    <property type="entry name" value="PWWP_dom"/>
</dbReference>
<evidence type="ECO:0000256" key="2">
    <source>
        <dbReference type="ARBA" id="ARBA00022553"/>
    </source>
</evidence>
<dbReference type="SMART" id="SM00293">
    <property type="entry name" value="PWWP"/>
    <property type="match status" value="1"/>
</dbReference>
<evidence type="ECO:0000259" key="17">
    <source>
        <dbReference type="PROSITE" id="PS51805"/>
    </source>
</evidence>
<dbReference type="GO" id="GO:0006357">
    <property type="term" value="P:regulation of transcription by RNA polymerase II"/>
    <property type="evidence" value="ECO:0007669"/>
    <property type="project" value="TreeGrafter"/>
</dbReference>
<evidence type="ECO:0000256" key="4">
    <source>
        <dbReference type="ARBA" id="ARBA00022737"/>
    </source>
</evidence>
<feature type="region of interest" description="Disordered" evidence="13">
    <location>
        <begin position="1"/>
        <end position="40"/>
    </location>
</feature>
<protein>
    <submittedName>
        <fullName evidence="18">Putative bromo domain and PHD finger-containing protein 3</fullName>
    </submittedName>
</protein>
<evidence type="ECO:0000313" key="19">
    <source>
        <dbReference type="Proteomes" id="UP000054988"/>
    </source>
</evidence>
<dbReference type="SUPFAM" id="SSF63748">
    <property type="entry name" value="Tudor/PWWP/MBT"/>
    <property type="match status" value="1"/>
</dbReference>
<gene>
    <name evidence="18" type="ORF">WG66_15619</name>
</gene>
<evidence type="ECO:0000256" key="10">
    <source>
        <dbReference type="PROSITE-ProRule" id="PRU00035"/>
    </source>
</evidence>
<evidence type="ECO:0000256" key="8">
    <source>
        <dbReference type="ARBA" id="ARBA00023117"/>
    </source>
</evidence>
<dbReference type="Pfam" id="PF00855">
    <property type="entry name" value="PWWP"/>
    <property type="match status" value="1"/>
</dbReference>
<dbReference type="InterPro" id="IPR019787">
    <property type="entry name" value="Znf_PHD-finger"/>
</dbReference>
<proteinExistence type="predicted"/>
<dbReference type="FunFam" id="3.30.40.10:FF:000008">
    <property type="entry name" value="Bromodomain containing 1, isoform CRA_a"/>
    <property type="match status" value="1"/>
</dbReference>
<dbReference type="SMART" id="SM00249">
    <property type="entry name" value="PHD"/>
    <property type="match status" value="2"/>
</dbReference>
<comment type="caution">
    <text evidence="18">The sequence shown here is derived from an EMBL/GenBank/DDBJ whole genome shotgun (WGS) entry which is preliminary data.</text>
</comment>
<dbReference type="PROSITE" id="PS50812">
    <property type="entry name" value="PWWP"/>
    <property type="match status" value="1"/>
</dbReference>
<keyword evidence="8 10" id="KW-0103">Bromodomain</keyword>
<dbReference type="GO" id="GO:0005634">
    <property type="term" value="C:nucleus"/>
    <property type="evidence" value="ECO:0007669"/>
    <property type="project" value="UniProtKB-SubCell"/>
</dbReference>
<dbReference type="InterPro" id="IPR036427">
    <property type="entry name" value="Bromodomain-like_sf"/>
</dbReference>
<dbReference type="InterPro" id="IPR001965">
    <property type="entry name" value="Znf_PHD"/>
</dbReference>
<feature type="region of interest" description="Disordered" evidence="13">
    <location>
        <begin position="644"/>
        <end position="748"/>
    </location>
</feature>
<dbReference type="PROSITE" id="PS50016">
    <property type="entry name" value="ZF_PHD_2"/>
    <property type="match status" value="1"/>
</dbReference>
<dbReference type="Pfam" id="PF13832">
    <property type="entry name" value="zf-HC5HC2H_2"/>
    <property type="match status" value="1"/>
</dbReference>
<dbReference type="PROSITE" id="PS01359">
    <property type="entry name" value="ZF_PHD_1"/>
    <property type="match status" value="1"/>
</dbReference>
<feature type="region of interest" description="Disordered" evidence="13">
    <location>
        <begin position="765"/>
        <end position="868"/>
    </location>
</feature>
<dbReference type="InterPro" id="IPR019542">
    <property type="entry name" value="Enhancer_polycomb-like_N"/>
</dbReference>
<evidence type="ECO:0000256" key="13">
    <source>
        <dbReference type="SAM" id="MobiDB-lite"/>
    </source>
</evidence>
<feature type="compositionally biased region" description="Basic and acidic residues" evidence="13">
    <location>
        <begin position="917"/>
        <end position="939"/>
    </location>
</feature>
<dbReference type="InterPro" id="IPR018359">
    <property type="entry name" value="Bromodomain_CS"/>
</dbReference>
<evidence type="ECO:0000256" key="7">
    <source>
        <dbReference type="ARBA" id="ARBA00022990"/>
    </source>
</evidence>
<evidence type="ECO:0000256" key="1">
    <source>
        <dbReference type="ARBA" id="ARBA00004123"/>
    </source>
</evidence>
<feature type="region of interest" description="Disordered" evidence="13">
    <location>
        <begin position="901"/>
        <end position="944"/>
    </location>
</feature>